<dbReference type="STRING" id="330214.NIDE4243"/>
<evidence type="ECO:0000313" key="2">
    <source>
        <dbReference type="Proteomes" id="UP000001660"/>
    </source>
</evidence>
<keyword evidence="2" id="KW-1185">Reference proteome</keyword>
<name>D8P8S6_9BACT</name>
<organism evidence="1 2">
    <name type="scientific">Nitrospira defluvii</name>
    <dbReference type="NCBI Taxonomy" id="330214"/>
    <lineage>
        <taxon>Bacteria</taxon>
        <taxon>Pseudomonadati</taxon>
        <taxon>Nitrospirota</taxon>
        <taxon>Nitrospiria</taxon>
        <taxon>Nitrospirales</taxon>
        <taxon>Nitrospiraceae</taxon>
        <taxon>Nitrospira</taxon>
    </lineage>
</organism>
<dbReference type="eggNOG" id="COG2197">
    <property type="taxonomic scope" value="Bacteria"/>
</dbReference>
<protein>
    <recommendedName>
        <fullName evidence="3">PAS domain-containing protein</fullName>
    </recommendedName>
</protein>
<dbReference type="Proteomes" id="UP000001660">
    <property type="component" value="Chromosome"/>
</dbReference>
<dbReference type="InterPro" id="IPR000014">
    <property type="entry name" value="PAS"/>
</dbReference>
<sequence>MSIGQPDLAAPAAPTSSAGTGLLVLSMDGRILHINDRAREFAHHFMNEPRRLQTTATTPLRHPLMDLFHDVLANLEKHIAAEDWSQFEITRLARWGGGTVRLRGFGIPDQARRQQSRMVLTVDQQPGPSPGNIQSS</sequence>
<gene>
    <name evidence="1" type="ORF">NIDE4243</name>
</gene>
<reference evidence="1 2" key="1">
    <citation type="journal article" date="2010" name="Proc. Natl. Acad. Sci. U.S.A.">
        <title>A Nitrospira metagenome illuminates the physiology and evolution of globally important nitrite-oxidizing bacteria.</title>
        <authorList>
            <person name="Lucker S."/>
            <person name="Wagner M."/>
            <person name="Maixner F."/>
            <person name="Pelletier E."/>
            <person name="Koch H."/>
            <person name="Vacherie B."/>
            <person name="Rattei T."/>
            <person name="Sinninghe Damste J."/>
            <person name="Spieck E."/>
            <person name="Le Paslier D."/>
            <person name="Daims H."/>
        </authorList>
    </citation>
    <scope>NUCLEOTIDE SEQUENCE [LARGE SCALE GENOMIC DNA]</scope>
</reference>
<dbReference type="HOGENOM" id="CLU_1871644_0_0_0"/>
<evidence type="ECO:0008006" key="3">
    <source>
        <dbReference type="Google" id="ProtNLM"/>
    </source>
</evidence>
<dbReference type="CDD" id="cd00130">
    <property type="entry name" value="PAS"/>
    <property type="match status" value="1"/>
</dbReference>
<evidence type="ECO:0000313" key="1">
    <source>
        <dbReference type="EMBL" id="CBK43908.1"/>
    </source>
</evidence>
<dbReference type="EMBL" id="FP929003">
    <property type="protein sequence ID" value="CBK43908.1"/>
    <property type="molecule type" value="Genomic_DNA"/>
</dbReference>
<dbReference type="OrthoDB" id="9814260at2"/>
<dbReference type="KEGG" id="nde:NIDE4243"/>
<proteinExistence type="predicted"/>
<dbReference type="AlphaFoldDB" id="D8P8S6"/>
<accession>D8P8S6</accession>